<keyword evidence="1" id="KW-0812">Transmembrane</keyword>
<dbReference type="EMBL" id="GGEC01058269">
    <property type="protein sequence ID" value="MBX38753.1"/>
    <property type="molecule type" value="Transcribed_RNA"/>
</dbReference>
<keyword evidence="1" id="KW-1133">Transmembrane helix</keyword>
<evidence type="ECO:0000256" key="1">
    <source>
        <dbReference type="SAM" id="Phobius"/>
    </source>
</evidence>
<dbReference type="AlphaFoldDB" id="A0A2P2N8G6"/>
<accession>A0A2P2N8G6</accession>
<reference evidence="2" key="1">
    <citation type="submission" date="2018-02" db="EMBL/GenBank/DDBJ databases">
        <title>Rhizophora mucronata_Transcriptome.</title>
        <authorList>
            <person name="Meera S.P."/>
            <person name="Sreeshan A."/>
            <person name="Augustine A."/>
        </authorList>
    </citation>
    <scope>NUCLEOTIDE SEQUENCE</scope>
    <source>
        <tissue evidence="2">Leaf</tissue>
    </source>
</reference>
<organism evidence="2">
    <name type="scientific">Rhizophora mucronata</name>
    <name type="common">Asiatic mangrove</name>
    <dbReference type="NCBI Taxonomy" id="61149"/>
    <lineage>
        <taxon>Eukaryota</taxon>
        <taxon>Viridiplantae</taxon>
        <taxon>Streptophyta</taxon>
        <taxon>Embryophyta</taxon>
        <taxon>Tracheophyta</taxon>
        <taxon>Spermatophyta</taxon>
        <taxon>Magnoliopsida</taxon>
        <taxon>eudicotyledons</taxon>
        <taxon>Gunneridae</taxon>
        <taxon>Pentapetalae</taxon>
        <taxon>rosids</taxon>
        <taxon>fabids</taxon>
        <taxon>Malpighiales</taxon>
        <taxon>Rhizophoraceae</taxon>
        <taxon>Rhizophora</taxon>
    </lineage>
</organism>
<evidence type="ECO:0000313" key="2">
    <source>
        <dbReference type="EMBL" id="MBX38753.1"/>
    </source>
</evidence>
<sequence length="43" mass="5105">MQLRGDSDTYKPAIFIIFCSFTLSFQVWPQVRWVAAWLGHYPQ</sequence>
<proteinExistence type="predicted"/>
<protein>
    <submittedName>
        <fullName evidence="2">Uncharacterized protein</fullName>
    </submittedName>
</protein>
<feature type="transmembrane region" description="Helical" evidence="1">
    <location>
        <begin position="12"/>
        <end position="28"/>
    </location>
</feature>
<keyword evidence="1" id="KW-0472">Membrane</keyword>
<name>A0A2P2N8G6_RHIMU</name>